<organism evidence="3">
    <name type="scientific">Cladocopium goreaui</name>
    <dbReference type="NCBI Taxonomy" id="2562237"/>
    <lineage>
        <taxon>Eukaryota</taxon>
        <taxon>Sar</taxon>
        <taxon>Alveolata</taxon>
        <taxon>Dinophyceae</taxon>
        <taxon>Suessiales</taxon>
        <taxon>Symbiodiniaceae</taxon>
        <taxon>Cladocopium</taxon>
    </lineage>
</organism>
<dbReference type="Proteomes" id="UP001152797">
    <property type="component" value="Unassembled WGS sequence"/>
</dbReference>
<evidence type="ECO:0000259" key="1">
    <source>
        <dbReference type="Pfam" id="PF01425"/>
    </source>
</evidence>
<dbReference type="EMBL" id="CAMXCT010000149">
    <property type="protein sequence ID" value="CAI3974669.1"/>
    <property type="molecule type" value="Genomic_DNA"/>
</dbReference>
<dbReference type="AlphaFoldDB" id="A0A9P1BJS1"/>
<dbReference type="OrthoDB" id="8196422at2759"/>
<dbReference type="SUPFAM" id="SSF75304">
    <property type="entry name" value="Amidase signature (AS) enzymes"/>
    <property type="match status" value="1"/>
</dbReference>
<dbReference type="Pfam" id="PF01425">
    <property type="entry name" value="Amidase"/>
    <property type="match status" value="1"/>
</dbReference>
<dbReference type="NCBIfam" id="NF006043">
    <property type="entry name" value="PRK08186.1"/>
    <property type="match status" value="1"/>
</dbReference>
<dbReference type="GO" id="GO:0016787">
    <property type="term" value="F:hydrolase activity"/>
    <property type="evidence" value="ECO:0007669"/>
    <property type="project" value="UniProtKB-KW"/>
</dbReference>
<dbReference type="InterPro" id="IPR000120">
    <property type="entry name" value="Amidase"/>
</dbReference>
<evidence type="ECO:0000313" key="6">
    <source>
        <dbReference type="Proteomes" id="UP001152797"/>
    </source>
</evidence>
<dbReference type="InterPro" id="IPR036928">
    <property type="entry name" value="AS_sf"/>
</dbReference>
<dbReference type="InterPro" id="IPR053844">
    <property type="entry name" value="AH_C"/>
</dbReference>
<accession>A0A9P1BJS1</accession>
<gene>
    <name evidence="3" type="ORF">C1SCF055_LOCUS3055</name>
</gene>
<sequence>MLEKRAASMSQEQRQQELPLLGTTFAVKDNLMVKDVPSTNAMDLRPPRFAKRMARAHCTRKFEPQYEIMISWLATKILTFQISFTRCSVLPGSTFFLLIERGAAVVEKLQDHGALVIGKTNLDCAATGLVGVRSPYGACQNSFAGRSMRSRLRFEDFLHDFLRVDSLYIRFSDREFLSGGSSSGSGVAVALGQVSFSLGTDTAGSGRVPAALNNIVGLKASRGLLSTHGLLPACKSLDCVSIFSLTVLEAQRIMEMAAKASGADPWDRPAKDLAQGPRLPPSGPVNFRFGIPSRPFVDFNSFGSAAQARAQQYAEAWERSVEAVKAIGGTCVEVDYSPFQEAANLLYQGPWVAERLSALTNWLNADAEVVDATVRAIAEHGQEWSAQQCFEAMYRLQQLRLEARQALHESQAQLLLTPTVGATYAIQDVLADPIALNTNLGRYTNHMNLLDLCGIAVPTTFAGPTLPFGVTLSAFAGNDAFLCDVARRLHGAAELKVGAMESSVHDVEKAVEVSNGKYYGPLPSDVESFEVAVCGAHMEGLALSWQLTERGGRFVRTAKTAPRYRLVAFDGMKPPRPGLVDASNGAAIELEIWELPAAAFGSFMKLVASPLGIGWIELDDGSRVQGFRQVSFDIAIDSSCGKSQAVNVRLLSQVRAAKGHVTPAMKIAPQRQTRVASVLIKTFETPTSIFDWSRKEFNGVRRWMELIASEAGGQLEMTQTSLRFYVPGRWPDLEKTIAVKNLRGLVHGRYSLAKHCPASAEIDPTSQDAAVGMTASFCEKLSKMRIIVDVGANSHGVVGVGGDPPPDITEYGSWRSAGHGIGSPAVCYFNG</sequence>
<feature type="domain" description="Amidase" evidence="1">
    <location>
        <begin position="173"/>
        <end position="482"/>
    </location>
</feature>
<dbReference type="InterPro" id="IPR023631">
    <property type="entry name" value="Amidase_dom"/>
</dbReference>
<evidence type="ECO:0000313" key="3">
    <source>
        <dbReference type="EMBL" id="CAI3974669.1"/>
    </source>
</evidence>
<evidence type="ECO:0000313" key="4">
    <source>
        <dbReference type="EMBL" id="CAL1128044.1"/>
    </source>
</evidence>
<dbReference type="Gene3D" id="3.90.1300.10">
    <property type="entry name" value="Amidase signature (AS) domain"/>
    <property type="match status" value="1"/>
</dbReference>
<dbReference type="PANTHER" id="PTHR11895">
    <property type="entry name" value="TRANSAMIDASE"/>
    <property type="match status" value="1"/>
</dbReference>
<name>A0A9P1BJS1_9DINO</name>
<proteinExistence type="predicted"/>
<feature type="domain" description="Allophanate hydrolase C-terminal" evidence="2">
    <location>
        <begin position="530"/>
        <end position="628"/>
    </location>
</feature>
<dbReference type="EMBL" id="CAMXCT020000149">
    <property type="protein sequence ID" value="CAL1128044.1"/>
    <property type="molecule type" value="Genomic_DNA"/>
</dbReference>
<evidence type="ECO:0000259" key="2">
    <source>
        <dbReference type="Pfam" id="PF21986"/>
    </source>
</evidence>
<keyword evidence="5" id="KW-0378">Hydrolase</keyword>
<protein>
    <submittedName>
        <fullName evidence="5">Allophanate hydrolase</fullName>
    </submittedName>
</protein>
<dbReference type="EMBL" id="CAMXCT030000149">
    <property type="protein sequence ID" value="CAL4761981.1"/>
    <property type="molecule type" value="Genomic_DNA"/>
</dbReference>
<evidence type="ECO:0000313" key="5">
    <source>
        <dbReference type="EMBL" id="CAL4761981.1"/>
    </source>
</evidence>
<dbReference type="Pfam" id="PF21986">
    <property type="entry name" value="AH_C"/>
    <property type="match status" value="1"/>
</dbReference>
<comment type="caution">
    <text evidence="3">The sequence shown here is derived from an EMBL/GenBank/DDBJ whole genome shotgun (WGS) entry which is preliminary data.</text>
</comment>
<reference evidence="3" key="1">
    <citation type="submission" date="2022-10" db="EMBL/GenBank/DDBJ databases">
        <authorList>
            <person name="Chen Y."/>
            <person name="Dougan E. K."/>
            <person name="Chan C."/>
            <person name="Rhodes N."/>
            <person name="Thang M."/>
        </authorList>
    </citation>
    <scope>NUCLEOTIDE SEQUENCE</scope>
</reference>
<dbReference type="Gene3D" id="1.20.58.1700">
    <property type="match status" value="1"/>
</dbReference>
<dbReference type="Gene3D" id="3.10.490.10">
    <property type="entry name" value="Gamma-glutamyl cyclotransferase-like"/>
    <property type="match status" value="1"/>
</dbReference>
<dbReference type="PANTHER" id="PTHR11895:SF169">
    <property type="entry name" value="GLUTAMYL-TRNA(GLN) AMIDOTRANSFERASE"/>
    <property type="match status" value="1"/>
</dbReference>
<reference evidence="4" key="2">
    <citation type="submission" date="2024-04" db="EMBL/GenBank/DDBJ databases">
        <authorList>
            <person name="Chen Y."/>
            <person name="Shah S."/>
            <person name="Dougan E. K."/>
            <person name="Thang M."/>
            <person name="Chan C."/>
        </authorList>
    </citation>
    <scope>NUCLEOTIDE SEQUENCE [LARGE SCALE GENOMIC DNA]</scope>
</reference>
<keyword evidence="6" id="KW-1185">Reference proteome</keyword>